<dbReference type="PANTHER" id="PTHR11404:SF6">
    <property type="entry name" value="SUPEROXIDE DISMUTASE [MN], MITOCHONDRIAL"/>
    <property type="match status" value="1"/>
</dbReference>
<comment type="caution">
    <text evidence="10">The sequence shown here is derived from an EMBL/GenBank/DDBJ whole genome shotgun (WGS) entry which is preliminary data.</text>
</comment>
<dbReference type="EC" id="1.15.1.1" evidence="2"/>
<feature type="compositionally biased region" description="Basic residues" evidence="7">
    <location>
        <begin position="155"/>
        <end position="167"/>
    </location>
</feature>
<dbReference type="PANTHER" id="PTHR11404">
    <property type="entry name" value="SUPEROXIDE DISMUTASE 2"/>
    <property type="match status" value="1"/>
</dbReference>
<feature type="region of interest" description="Disordered" evidence="7">
    <location>
        <begin position="149"/>
        <end position="175"/>
    </location>
</feature>
<comment type="catalytic activity">
    <reaction evidence="6">
        <text>2 superoxide + 2 H(+) = H2O2 + O2</text>
        <dbReference type="Rhea" id="RHEA:20696"/>
        <dbReference type="ChEBI" id="CHEBI:15378"/>
        <dbReference type="ChEBI" id="CHEBI:15379"/>
        <dbReference type="ChEBI" id="CHEBI:16240"/>
        <dbReference type="ChEBI" id="CHEBI:18421"/>
        <dbReference type="EC" id="1.15.1.1"/>
    </reaction>
</comment>
<sequence length="358" mass="40281">MLSIASRSIKTPVLSALARPFTTAGPKATLPDLPYDYDALEPIISTEIMRLHHSKHHQAYINAFNQAEEKLDNALSKGDLTQQIQLQNIIKFNGGGECFPFPFYFHFLGFARDGEEILYIECFTFPTRITGHINHSLFWQNLAPKKQGGGEHPKVKLRSHLHRRRPRLPPERHPEGFWQSRQLRHPVQHPDRCRAGVWLGLACGLSSFLEGEVDRVPLGVAAAAVGRKRERCTHSSWHDESFMGYNKAAKRLEIATTANQDPLLSEYLTPLLGVDVWEHVSCCMTCLRLCRIKYSLCWLAKLSPAFEIRLLTRLPPPGLLPAVQECSAGLSQGHLGGRELEDCCRALRQGPVRDLVGS</sequence>
<dbReference type="SUPFAM" id="SSF46609">
    <property type="entry name" value="Fe,Mn superoxide dismutase (SOD), N-terminal domain"/>
    <property type="match status" value="1"/>
</dbReference>
<evidence type="ECO:0000259" key="8">
    <source>
        <dbReference type="Pfam" id="PF00081"/>
    </source>
</evidence>
<dbReference type="Gene3D" id="1.10.287.990">
    <property type="entry name" value="Fe,Mn superoxide dismutase (SOD) domain"/>
    <property type="match status" value="1"/>
</dbReference>
<dbReference type="GO" id="GO:0004784">
    <property type="term" value="F:superoxide dismutase activity"/>
    <property type="evidence" value="ECO:0007669"/>
    <property type="project" value="UniProtKB-EC"/>
</dbReference>
<dbReference type="Pfam" id="PF02777">
    <property type="entry name" value="Sod_Fe_C"/>
    <property type="match status" value="1"/>
</dbReference>
<organism evidence="10 11">
    <name type="scientific">Jimgerdemannia flammicorona</name>
    <dbReference type="NCBI Taxonomy" id="994334"/>
    <lineage>
        <taxon>Eukaryota</taxon>
        <taxon>Fungi</taxon>
        <taxon>Fungi incertae sedis</taxon>
        <taxon>Mucoromycota</taxon>
        <taxon>Mucoromycotina</taxon>
        <taxon>Endogonomycetes</taxon>
        <taxon>Endogonales</taxon>
        <taxon>Endogonaceae</taxon>
        <taxon>Jimgerdemannia</taxon>
    </lineage>
</organism>
<evidence type="ECO:0000256" key="3">
    <source>
        <dbReference type="ARBA" id="ARBA00022723"/>
    </source>
</evidence>
<dbReference type="InterPro" id="IPR019832">
    <property type="entry name" value="Mn/Fe_SOD_C"/>
</dbReference>
<keyword evidence="3" id="KW-0479">Metal-binding</keyword>
<dbReference type="InterPro" id="IPR036314">
    <property type="entry name" value="SOD_C_sf"/>
</dbReference>
<evidence type="ECO:0000259" key="9">
    <source>
        <dbReference type="Pfam" id="PF02777"/>
    </source>
</evidence>
<evidence type="ECO:0000313" key="10">
    <source>
        <dbReference type="EMBL" id="RUO96389.1"/>
    </source>
</evidence>
<keyword evidence="5" id="KW-0560">Oxidoreductase</keyword>
<feature type="domain" description="Manganese/iron superoxide dismutase N-terminal" evidence="8">
    <location>
        <begin position="29"/>
        <end position="98"/>
    </location>
</feature>
<dbReference type="AlphaFoldDB" id="A0A433A182"/>
<protein>
    <recommendedName>
        <fullName evidence="2">superoxide dismutase</fullName>
        <ecNumber evidence="2">1.15.1.1</ecNumber>
    </recommendedName>
</protein>
<evidence type="ECO:0000256" key="1">
    <source>
        <dbReference type="ARBA" id="ARBA00008714"/>
    </source>
</evidence>
<dbReference type="InterPro" id="IPR001189">
    <property type="entry name" value="Mn/Fe_SOD"/>
</dbReference>
<evidence type="ECO:0000256" key="6">
    <source>
        <dbReference type="ARBA" id="ARBA00049204"/>
    </source>
</evidence>
<dbReference type="Proteomes" id="UP000268093">
    <property type="component" value="Unassembled WGS sequence"/>
</dbReference>
<keyword evidence="11" id="KW-1185">Reference proteome</keyword>
<dbReference type="EMBL" id="RBNI01021660">
    <property type="protein sequence ID" value="RUO96389.1"/>
    <property type="molecule type" value="Genomic_DNA"/>
</dbReference>
<keyword evidence="4" id="KW-0049">Antioxidant</keyword>
<dbReference type="Pfam" id="PF00081">
    <property type="entry name" value="Sod_Fe_N"/>
    <property type="match status" value="1"/>
</dbReference>
<dbReference type="InterPro" id="IPR036324">
    <property type="entry name" value="Mn/Fe_SOD_N_sf"/>
</dbReference>
<reference evidence="10 11" key="1">
    <citation type="journal article" date="2018" name="New Phytol.">
        <title>Phylogenomics of Endogonaceae and evolution of mycorrhizas within Mucoromycota.</title>
        <authorList>
            <person name="Chang Y."/>
            <person name="Desiro A."/>
            <person name="Na H."/>
            <person name="Sandor L."/>
            <person name="Lipzen A."/>
            <person name="Clum A."/>
            <person name="Barry K."/>
            <person name="Grigoriev I.V."/>
            <person name="Martin F.M."/>
            <person name="Stajich J.E."/>
            <person name="Smith M.E."/>
            <person name="Bonito G."/>
            <person name="Spatafora J.W."/>
        </authorList>
    </citation>
    <scope>NUCLEOTIDE SEQUENCE [LARGE SCALE GENOMIC DNA]</scope>
    <source>
        <strain evidence="10 11">GMNB39</strain>
    </source>
</reference>
<gene>
    <name evidence="10" type="ORF">BC936DRAFT_142124</name>
</gene>
<dbReference type="GO" id="GO:0030145">
    <property type="term" value="F:manganese ion binding"/>
    <property type="evidence" value="ECO:0007669"/>
    <property type="project" value="TreeGrafter"/>
</dbReference>
<dbReference type="PRINTS" id="PR01703">
    <property type="entry name" value="MNSODISMTASE"/>
</dbReference>
<dbReference type="GO" id="GO:0005739">
    <property type="term" value="C:mitochondrion"/>
    <property type="evidence" value="ECO:0007669"/>
    <property type="project" value="TreeGrafter"/>
</dbReference>
<proteinExistence type="inferred from homology"/>
<dbReference type="OrthoDB" id="239262at2759"/>
<evidence type="ECO:0000256" key="4">
    <source>
        <dbReference type="ARBA" id="ARBA00022862"/>
    </source>
</evidence>
<dbReference type="SUPFAM" id="SSF54719">
    <property type="entry name" value="Fe,Mn superoxide dismutase (SOD), C-terminal domain"/>
    <property type="match status" value="1"/>
</dbReference>
<feature type="domain" description="Manganese/iron superoxide dismutase C-terminal" evidence="9">
    <location>
        <begin position="242"/>
        <end position="279"/>
    </location>
</feature>
<dbReference type="Gene3D" id="3.55.40.20">
    <property type="entry name" value="Iron/manganese superoxide dismutase, C-terminal domain"/>
    <property type="match status" value="1"/>
</dbReference>
<evidence type="ECO:0000313" key="11">
    <source>
        <dbReference type="Proteomes" id="UP000268093"/>
    </source>
</evidence>
<evidence type="ECO:0000256" key="2">
    <source>
        <dbReference type="ARBA" id="ARBA00012682"/>
    </source>
</evidence>
<evidence type="ECO:0000256" key="7">
    <source>
        <dbReference type="SAM" id="MobiDB-lite"/>
    </source>
</evidence>
<name>A0A433A182_9FUNG</name>
<dbReference type="InterPro" id="IPR050265">
    <property type="entry name" value="Fe/Mn_Superoxide_Dismutase"/>
</dbReference>
<evidence type="ECO:0000256" key="5">
    <source>
        <dbReference type="ARBA" id="ARBA00023002"/>
    </source>
</evidence>
<dbReference type="InterPro" id="IPR019831">
    <property type="entry name" value="Mn/Fe_SOD_N"/>
</dbReference>
<accession>A0A433A182</accession>
<comment type="similarity">
    <text evidence="1">Belongs to the iron/manganese superoxide dismutase family.</text>
</comment>